<protein>
    <submittedName>
        <fullName evidence="2">Uncharacterized protein</fullName>
    </submittedName>
</protein>
<accession>A0A8X6SQQ2</accession>
<feature type="compositionally biased region" description="Basic and acidic residues" evidence="1">
    <location>
        <begin position="23"/>
        <end position="37"/>
    </location>
</feature>
<dbReference type="Proteomes" id="UP000887159">
    <property type="component" value="Unassembled WGS sequence"/>
</dbReference>
<feature type="region of interest" description="Disordered" evidence="1">
    <location>
        <begin position="1"/>
        <end position="37"/>
    </location>
</feature>
<reference evidence="2" key="1">
    <citation type="submission" date="2020-08" db="EMBL/GenBank/DDBJ databases">
        <title>Multicomponent nature underlies the extraordinary mechanical properties of spider dragline silk.</title>
        <authorList>
            <person name="Kono N."/>
            <person name="Nakamura H."/>
            <person name="Mori M."/>
            <person name="Yoshida Y."/>
            <person name="Ohtoshi R."/>
            <person name="Malay A.D."/>
            <person name="Moran D.A.P."/>
            <person name="Tomita M."/>
            <person name="Numata K."/>
            <person name="Arakawa K."/>
        </authorList>
    </citation>
    <scope>NUCLEOTIDE SEQUENCE</scope>
</reference>
<evidence type="ECO:0000256" key="1">
    <source>
        <dbReference type="SAM" id="MobiDB-lite"/>
    </source>
</evidence>
<evidence type="ECO:0000313" key="2">
    <source>
        <dbReference type="EMBL" id="GFY15690.1"/>
    </source>
</evidence>
<feature type="region of interest" description="Disordered" evidence="1">
    <location>
        <begin position="429"/>
        <end position="455"/>
    </location>
</feature>
<gene>
    <name evidence="2" type="primary">NCL1_52529</name>
    <name evidence="2" type="ORF">TNCV_1283351</name>
</gene>
<sequence length="483" mass="55792">MPPKKRVAIGKISSAAKKKRLERKKESPYQRNKRLADARRRAFISRTSKTPEPVVSSVSSSMESLREKNAAFNALLQCTPVMDNLLFDESKKKYSRCRRRKHPGFNKGSKMQRIRRVRERLVGLLEQKYAEWQQKYSQRNSGIQNVPVTKIKKILDPIECNMDDINSFADFLMFDEPVREIMNSMVKYVESQFIEMDGTVQKREYSECSENEAANYDFLHNSATKDLSCMNDSQAFLPYIKKEVDEDATFSDESYNILHGEIKLETSVKIETDSQSSFHSEDEILSVNSLQLIDQENTSPLNKNHEISDSSNVSCTTNCSTEYAEKNENCDGKSQFIKLEFQEVNCYEGEKNCDQETDLESMYHKTSSLVKKKRKIFFPALHVSPKWKTDRVTDYSRANRDISNEKLAVNECVTSNFSHLSQNPVISRDVSEENQTSGKTKRLKKKDKLKKKRTKESLKKKSICIKRALFNNRTNIPPHIALV</sequence>
<name>A0A8X6SQQ2_TRICX</name>
<dbReference type="AlphaFoldDB" id="A0A8X6SQQ2"/>
<comment type="caution">
    <text evidence="2">The sequence shown here is derived from an EMBL/GenBank/DDBJ whole genome shotgun (WGS) entry which is preliminary data.</text>
</comment>
<organism evidence="2 3">
    <name type="scientific">Trichonephila clavipes</name>
    <name type="common">Golden silk orbweaver</name>
    <name type="synonym">Nephila clavipes</name>
    <dbReference type="NCBI Taxonomy" id="2585209"/>
    <lineage>
        <taxon>Eukaryota</taxon>
        <taxon>Metazoa</taxon>
        <taxon>Ecdysozoa</taxon>
        <taxon>Arthropoda</taxon>
        <taxon>Chelicerata</taxon>
        <taxon>Arachnida</taxon>
        <taxon>Araneae</taxon>
        <taxon>Araneomorphae</taxon>
        <taxon>Entelegynae</taxon>
        <taxon>Araneoidea</taxon>
        <taxon>Nephilidae</taxon>
        <taxon>Trichonephila</taxon>
    </lineage>
</organism>
<feature type="compositionally biased region" description="Basic residues" evidence="1">
    <location>
        <begin position="439"/>
        <end position="455"/>
    </location>
</feature>
<dbReference type="EMBL" id="BMAU01021335">
    <property type="protein sequence ID" value="GFY15690.1"/>
    <property type="molecule type" value="Genomic_DNA"/>
</dbReference>
<keyword evidence="3" id="KW-1185">Reference proteome</keyword>
<proteinExistence type="predicted"/>
<evidence type="ECO:0000313" key="3">
    <source>
        <dbReference type="Proteomes" id="UP000887159"/>
    </source>
</evidence>